<dbReference type="Proteomes" id="UP000831532">
    <property type="component" value="Chromosome"/>
</dbReference>
<organism evidence="2 3">
    <name type="scientific">Massilia violaceinigra</name>
    <dbReference type="NCBI Taxonomy" id="2045208"/>
    <lineage>
        <taxon>Bacteria</taxon>
        <taxon>Pseudomonadati</taxon>
        <taxon>Pseudomonadota</taxon>
        <taxon>Betaproteobacteria</taxon>
        <taxon>Burkholderiales</taxon>
        <taxon>Oxalobacteraceae</taxon>
        <taxon>Telluria group</taxon>
        <taxon>Massilia</taxon>
    </lineage>
</organism>
<feature type="domain" description="MazG C-terminal" evidence="1">
    <location>
        <begin position="206"/>
        <end position="392"/>
    </location>
</feature>
<dbReference type="CDD" id="cd11541">
    <property type="entry name" value="NTP-PPase_u4"/>
    <property type="match status" value="1"/>
</dbReference>
<dbReference type="RefSeq" id="WP_243493239.1">
    <property type="nucleotide sequence ID" value="NZ_CP063361.1"/>
</dbReference>
<dbReference type="EMBL" id="CP063361">
    <property type="protein sequence ID" value="UOD32167.1"/>
    <property type="molecule type" value="Genomic_DNA"/>
</dbReference>
<protein>
    <submittedName>
        <fullName evidence="2">Nucleoside triphosphate pyrophosphohydrolase family protein</fullName>
    </submittedName>
</protein>
<keyword evidence="3" id="KW-1185">Reference proteome</keyword>
<dbReference type="Gene3D" id="1.10.287.1080">
    <property type="entry name" value="MazG-like"/>
    <property type="match status" value="1"/>
</dbReference>
<proteinExistence type="predicted"/>
<dbReference type="SUPFAM" id="SSF101386">
    <property type="entry name" value="all-alpha NTP pyrophosphatases"/>
    <property type="match status" value="1"/>
</dbReference>
<evidence type="ECO:0000313" key="2">
    <source>
        <dbReference type="EMBL" id="UOD32167.1"/>
    </source>
</evidence>
<dbReference type="InterPro" id="IPR041407">
    <property type="entry name" value="MazG_C"/>
</dbReference>
<sequence length="400" mass="45533">MIQKAPPIALSKYETAASRTDQFEEDPISIDHLRYGFFGEVGSLLAAVKKYKRDTAAPSERESAEEELGDALWYLTALIRRDGFTLEEVGEATIQELQRELHVNGVTRTGADTTFAEIDGLLAFQSKHLPEPKDVMLYRLASQTSVLFQKHSTTLAELKKMPVSAYAQLLGTLSMLAAKFHLSLNHIASWNMEKTQSRWPEEARYIPLFDAKSPTFEQLPRIFEIKFVQRQIRGKVFVVQRLNGVNLGDPLTDNRTEGDHYRYHDVFHLAYLAHLGWSPVMRGLLKLKRKSDPDLDENQDGARAMIIEEGIATWIFNHARSRRNFVDVKVGKLEYSLLKQIKSTVAGYEVDQCPLWQWELAILEGFRVFRELTEMKEGVVRVNLDAHTISLLPLSAEGTV</sequence>
<evidence type="ECO:0000313" key="3">
    <source>
        <dbReference type="Proteomes" id="UP000831532"/>
    </source>
</evidence>
<accession>A0ABY4ACR6</accession>
<dbReference type="InterPro" id="IPR011379">
    <property type="entry name" value="MazG-related_GP37"/>
</dbReference>
<gene>
    <name evidence="2" type="ORF">INH39_11140</name>
</gene>
<dbReference type="Pfam" id="PF18722">
    <property type="entry name" value="MazG_C"/>
    <property type="match status" value="1"/>
</dbReference>
<reference evidence="2 3" key="1">
    <citation type="submission" date="2020-10" db="EMBL/GenBank/DDBJ databases">
        <title>Genome analysis of Massilia species.</title>
        <authorList>
            <person name="Jung D.-H."/>
        </authorList>
    </citation>
    <scope>NUCLEOTIDE SEQUENCE [LARGE SCALE GENOMIC DNA]</scope>
    <source>
        <strain evidence="3">sipir</strain>
    </source>
</reference>
<evidence type="ECO:0000259" key="1">
    <source>
        <dbReference type="Pfam" id="PF18722"/>
    </source>
</evidence>
<name>A0ABY4ACR6_9BURK</name>